<dbReference type="RefSeq" id="WP_184173902.1">
    <property type="nucleotide sequence ID" value="NZ_JACHGF010000003.1"/>
</dbReference>
<reference evidence="1 2" key="1">
    <citation type="submission" date="2020-08" db="EMBL/GenBank/DDBJ databases">
        <title>Genomic Encyclopedia of Type Strains, Phase IV (KMG-IV): sequencing the most valuable type-strain genomes for metagenomic binning, comparative biology and taxonomic classification.</title>
        <authorList>
            <person name="Goeker M."/>
        </authorList>
    </citation>
    <scope>NUCLEOTIDE SEQUENCE [LARGE SCALE GENOMIC DNA]</scope>
    <source>
        <strain evidence="1 2">DSM 105074</strain>
    </source>
</reference>
<evidence type="ECO:0000313" key="1">
    <source>
        <dbReference type="EMBL" id="MBB5283971.1"/>
    </source>
</evidence>
<name>A0A840TKG9_9BACT</name>
<dbReference type="EMBL" id="JACHGF010000003">
    <property type="protein sequence ID" value="MBB5283971.1"/>
    <property type="molecule type" value="Genomic_DNA"/>
</dbReference>
<comment type="caution">
    <text evidence="1">The sequence shown here is derived from an EMBL/GenBank/DDBJ whole genome shotgun (WGS) entry which is preliminary data.</text>
</comment>
<accession>A0A840TKG9</accession>
<protein>
    <submittedName>
        <fullName evidence="1">Uncharacterized protein</fullName>
    </submittedName>
</protein>
<sequence>MPSILKTPFTNLQQELLQLYARDVSEEDLVNIKELIGQYFAERLSGLADAAWDRNHWTQQDMEDILISSHK</sequence>
<evidence type="ECO:0000313" key="2">
    <source>
        <dbReference type="Proteomes" id="UP000557307"/>
    </source>
</evidence>
<proteinExistence type="predicted"/>
<gene>
    <name evidence="1" type="ORF">HNQ92_002114</name>
</gene>
<keyword evidence="2" id="KW-1185">Reference proteome</keyword>
<organism evidence="1 2">
    <name type="scientific">Rhabdobacter roseus</name>
    <dbReference type="NCBI Taxonomy" id="1655419"/>
    <lineage>
        <taxon>Bacteria</taxon>
        <taxon>Pseudomonadati</taxon>
        <taxon>Bacteroidota</taxon>
        <taxon>Cytophagia</taxon>
        <taxon>Cytophagales</taxon>
        <taxon>Cytophagaceae</taxon>
        <taxon>Rhabdobacter</taxon>
    </lineage>
</organism>
<dbReference type="AlphaFoldDB" id="A0A840TKG9"/>
<dbReference type="Proteomes" id="UP000557307">
    <property type="component" value="Unassembled WGS sequence"/>
</dbReference>